<gene>
    <name evidence="2" type="ORF">CEUSTIGMA_g9632.t1</name>
</gene>
<feature type="compositionally biased region" description="Basic residues" evidence="1">
    <location>
        <begin position="223"/>
        <end position="238"/>
    </location>
</feature>
<proteinExistence type="predicted"/>
<dbReference type="EMBL" id="BEGY01000077">
    <property type="protein sequence ID" value="GAX82204.1"/>
    <property type="molecule type" value="Genomic_DNA"/>
</dbReference>
<dbReference type="AlphaFoldDB" id="A0A250XGJ8"/>
<comment type="caution">
    <text evidence="2">The sequence shown here is derived from an EMBL/GenBank/DDBJ whole genome shotgun (WGS) entry which is preliminary data.</text>
</comment>
<reference evidence="2 3" key="1">
    <citation type="submission" date="2017-08" db="EMBL/GenBank/DDBJ databases">
        <title>Acidophilic green algal genome provides insights into adaptation to an acidic environment.</title>
        <authorList>
            <person name="Hirooka S."/>
            <person name="Hirose Y."/>
            <person name="Kanesaki Y."/>
            <person name="Higuchi S."/>
            <person name="Fujiwara T."/>
            <person name="Onuma R."/>
            <person name="Era A."/>
            <person name="Ohbayashi R."/>
            <person name="Uzuka A."/>
            <person name="Nozaki H."/>
            <person name="Yoshikawa H."/>
            <person name="Miyagishima S.Y."/>
        </authorList>
    </citation>
    <scope>NUCLEOTIDE SEQUENCE [LARGE SCALE GENOMIC DNA]</scope>
    <source>
        <strain evidence="2 3">NIES-2499</strain>
    </source>
</reference>
<dbReference type="Proteomes" id="UP000232323">
    <property type="component" value="Unassembled WGS sequence"/>
</dbReference>
<feature type="region of interest" description="Disordered" evidence="1">
    <location>
        <begin position="186"/>
        <end position="238"/>
    </location>
</feature>
<organism evidence="2 3">
    <name type="scientific">Chlamydomonas eustigma</name>
    <dbReference type="NCBI Taxonomy" id="1157962"/>
    <lineage>
        <taxon>Eukaryota</taxon>
        <taxon>Viridiplantae</taxon>
        <taxon>Chlorophyta</taxon>
        <taxon>core chlorophytes</taxon>
        <taxon>Chlorophyceae</taxon>
        <taxon>CS clade</taxon>
        <taxon>Chlamydomonadales</taxon>
        <taxon>Chlamydomonadaceae</taxon>
        <taxon>Chlamydomonas</taxon>
    </lineage>
</organism>
<accession>A0A250XGJ8</accession>
<keyword evidence="3" id="KW-1185">Reference proteome</keyword>
<feature type="compositionally biased region" description="Polar residues" evidence="1">
    <location>
        <begin position="186"/>
        <end position="196"/>
    </location>
</feature>
<evidence type="ECO:0000313" key="2">
    <source>
        <dbReference type="EMBL" id="GAX82204.1"/>
    </source>
</evidence>
<name>A0A250XGJ8_9CHLO</name>
<evidence type="ECO:0000256" key="1">
    <source>
        <dbReference type="SAM" id="MobiDB-lite"/>
    </source>
</evidence>
<protein>
    <submittedName>
        <fullName evidence="2">Uncharacterized protein</fullName>
    </submittedName>
</protein>
<evidence type="ECO:0000313" key="3">
    <source>
        <dbReference type="Proteomes" id="UP000232323"/>
    </source>
</evidence>
<sequence>MSSESPSQALLAKSSMGGCLSSNTGCTVAQQEAVAPEEETHVIPSIVPEMINSNKRHFFEGASFDVSASDVADISLSPRNGQSQIIDSTTANKDSSDPSHLVASVPVLVLQDTDLVPNLNIALTDVNAPQTQGVGAYPDAPLDGKEDLVRAQQAAPLPVSDMLMLQTCIREELVPKSTAESNNLEQYLPPQTQPSITHAPCSSCKNGKDAVPAQLAQPELLPKKKYGKKKRGHRRGHA</sequence>